<evidence type="ECO:0000256" key="5">
    <source>
        <dbReference type="ARBA" id="ARBA00023136"/>
    </source>
</evidence>
<evidence type="ECO:0000256" key="4">
    <source>
        <dbReference type="ARBA" id="ARBA00022989"/>
    </source>
</evidence>
<dbReference type="InterPro" id="IPR020846">
    <property type="entry name" value="MFS_dom"/>
</dbReference>
<dbReference type="GO" id="GO:0016020">
    <property type="term" value="C:membrane"/>
    <property type="evidence" value="ECO:0007669"/>
    <property type="project" value="UniProtKB-SubCell"/>
</dbReference>
<dbReference type="FunFam" id="1.20.1250.20:FF:000188">
    <property type="entry name" value="MFS general substrate transporter"/>
    <property type="match status" value="1"/>
</dbReference>
<dbReference type="EMBL" id="LCWF01000012">
    <property type="protein sequence ID" value="KKY28556.1"/>
    <property type="molecule type" value="Genomic_DNA"/>
</dbReference>
<feature type="transmembrane region" description="Helical" evidence="6">
    <location>
        <begin position="150"/>
        <end position="170"/>
    </location>
</feature>
<keyword evidence="3 6" id="KW-0812">Transmembrane</keyword>
<keyword evidence="4 6" id="KW-1133">Transmembrane helix</keyword>
<keyword evidence="5 6" id="KW-0472">Membrane</keyword>
<keyword evidence="2" id="KW-0813">Transport</keyword>
<dbReference type="Proteomes" id="UP000053317">
    <property type="component" value="Unassembled WGS sequence"/>
</dbReference>
<feature type="transmembrane region" description="Helical" evidence="6">
    <location>
        <begin position="321"/>
        <end position="339"/>
    </location>
</feature>
<dbReference type="GO" id="GO:0022857">
    <property type="term" value="F:transmembrane transporter activity"/>
    <property type="evidence" value="ECO:0007669"/>
    <property type="project" value="InterPro"/>
</dbReference>
<feature type="transmembrane region" description="Helical" evidence="6">
    <location>
        <begin position="351"/>
        <end position="370"/>
    </location>
</feature>
<reference evidence="8 9" key="2">
    <citation type="submission" date="2015-05" db="EMBL/GenBank/DDBJ databases">
        <authorList>
            <person name="Morales-Cruz A."/>
            <person name="Amrine K.C."/>
            <person name="Cantu D."/>
        </authorList>
    </citation>
    <scope>NUCLEOTIDE SEQUENCE [LARGE SCALE GENOMIC DNA]</scope>
    <source>
        <strain evidence="8">UCRPC4</strain>
    </source>
</reference>
<protein>
    <submittedName>
        <fullName evidence="8">Putative mfs transporter</fullName>
    </submittedName>
</protein>
<feature type="transmembrane region" description="Helical" evidence="6">
    <location>
        <begin position="410"/>
        <end position="431"/>
    </location>
</feature>
<dbReference type="AlphaFoldDB" id="A0A0G2F2Q2"/>
<dbReference type="InterPro" id="IPR011701">
    <property type="entry name" value="MFS"/>
</dbReference>
<reference evidence="8 9" key="1">
    <citation type="submission" date="2015-05" db="EMBL/GenBank/DDBJ databases">
        <title>Distinctive expansion of gene families associated with plant cell wall degradation and secondary metabolism in the genomes of grapevine trunk pathogens.</title>
        <authorList>
            <person name="Lawrence D.P."/>
            <person name="Travadon R."/>
            <person name="Rolshausen P.E."/>
            <person name="Baumgartner K."/>
        </authorList>
    </citation>
    <scope>NUCLEOTIDE SEQUENCE [LARGE SCALE GENOMIC DNA]</scope>
    <source>
        <strain evidence="8">UCRPC4</strain>
    </source>
</reference>
<keyword evidence="9" id="KW-1185">Reference proteome</keyword>
<proteinExistence type="predicted"/>
<dbReference type="Pfam" id="PF07690">
    <property type="entry name" value="MFS_1"/>
    <property type="match status" value="1"/>
</dbReference>
<comment type="caution">
    <text evidence="8">The sequence shown here is derived from an EMBL/GenBank/DDBJ whole genome shotgun (WGS) entry which is preliminary data.</text>
</comment>
<dbReference type="PROSITE" id="PS50850">
    <property type="entry name" value="MFS"/>
    <property type="match status" value="1"/>
</dbReference>
<dbReference type="Gene3D" id="1.20.1250.20">
    <property type="entry name" value="MFS general substrate transporter like domains"/>
    <property type="match status" value="2"/>
</dbReference>
<comment type="subcellular location">
    <subcellularLocation>
        <location evidence="1">Membrane</location>
        <topology evidence="1">Multi-pass membrane protein</topology>
    </subcellularLocation>
</comment>
<feature type="transmembrane region" description="Helical" evidence="6">
    <location>
        <begin position="216"/>
        <end position="236"/>
    </location>
</feature>
<dbReference type="PANTHER" id="PTHR43791">
    <property type="entry name" value="PERMEASE-RELATED"/>
    <property type="match status" value="1"/>
</dbReference>
<evidence type="ECO:0000313" key="8">
    <source>
        <dbReference type="EMBL" id="KKY28556.1"/>
    </source>
</evidence>
<evidence type="ECO:0000256" key="3">
    <source>
        <dbReference type="ARBA" id="ARBA00022692"/>
    </source>
</evidence>
<feature type="transmembrane region" description="Helical" evidence="6">
    <location>
        <begin position="285"/>
        <end position="309"/>
    </location>
</feature>
<evidence type="ECO:0000313" key="9">
    <source>
        <dbReference type="Proteomes" id="UP000053317"/>
    </source>
</evidence>
<dbReference type="PANTHER" id="PTHR43791:SF50">
    <property type="entry name" value="TRANSPORTER, PUTATIVE (AFU_ORTHOLOGUE AFUA_2G00840)-RELATED"/>
    <property type="match status" value="1"/>
</dbReference>
<dbReference type="InterPro" id="IPR036259">
    <property type="entry name" value="MFS_trans_sf"/>
</dbReference>
<gene>
    <name evidence="8" type="ORF">UCRPC4_g00545</name>
</gene>
<sequence length="502" mass="55981">MSEPVEDQKESTAPVEVKSVQNHGTDAATMIAEGEMNHIIDPVAERSLVWKFDLRILPVLAIMYFFNSLDKSNLGNAYTAGLSDSLNLKGDQYNIILSVFYVPYVLTAPFLGIAGKKYGPNRVLPLMMLTFGFCTVMTVVAKNFSGLMAIRWFLGMAESAFFPLVIYYQTTFYRRGELARRLALFYAASSIGNAFSGLLSFGVFRITNTSLASWRYLFLIEGLATILCAVFVFFYLPRSGSEAKFLSEEERRLAYHRLQLDSSAVVNEPFNLKEGLKIFKHPTSWFILGIEMCLGVPLQSVNLFLPVIIKRFGYSTVNTNLATVGPNISGAVMLLILGFTSDLTKIRFPFVALGFMFTFMGFIIFASVNVTTQIHVAYFACFMMCWGTSAPSVILDVWYNNNIAHESRRVMLTSVGVPVANLMGIISSNIFQEKDAPKYAPALATTAAFGACGAFLTLALGAWMIVDNKRRDKKEGVVLRARDIPTERLREGPDGEVYRWFL</sequence>
<feature type="transmembrane region" description="Helical" evidence="6">
    <location>
        <begin position="376"/>
        <end position="398"/>
    </location>
</feature>
<dbReference type="SUPFAM" id="SSF103473">
    <property type="entry name" value="MFS general substrate transporter"/>
    <property type="match status" value="1"/>
</dbReference>
<organism evidence="8 9">
    <name type="scientific">Phaeomoniella chlamydospora</name>
    <name type="common">Phaeoacremonium chlamydosporum</name>
    <dbReference type="NCBI Taxonomy" id="158046"/>
    <lineage>
        <taxon>Eukaryota</taxon>
        <taxon>Fungi</taxon>
        <taxon>Dikarya</taxon>
        <taxon>Ascomycota</taxon>
        <taxon>Pezizomycotina</taxon>
        <taxon>Eurotiomycetes</taxon>
        <taxon>Chaetothyriomycetidae</taxon>
        <taxon>Phaeomoniellales</taxon>
        <taxon>Phaeomoniellaceae</taxon>
        <taxon>Phaeomoniella</taxon>
    </lineage>
</organism>
<feature type="transmembrane region" description="Helical" evidence="6">
    <location>
        <begin position="182"/>
        <end position="204"/>
    </location>
</feature>
<evidence type="ECO:0000256" key="6">
    <source>
        <dbReference type="SAM" id="Phobius"/>
    </source>
</evidence>
<feature type="transmembrane region" description="Helical" evidence="6">
    <location>
        <begin position="93"/>
        <end position="114"/>
    </location>
</feature>
<dbReference type="OrthoDB" id="2985014at2759"/>
<name>A0A0G2F2Q2_PHACM</name>
<dbReference type="FunFam" id="1.20.1250.20:FF:000013">
    <property type="entry name" value="MFS general substrate transporter"/>
    <property type="match status" value="1"/>
</dbReference>
<feature type="transmembrane region" description="Helical" evidence="6">
    <location>
        <begin position="443"/>
        <end position="466"/>
    </location>
</feature>
<accession>A0A0G2F2Q2</accession>
<evidence type="ECO:0000256" key="2">
    <source>
        <dbReference type="ARBA" id="ARBA00022448"/>
    </source>
</evidence>
<feature type="domain" description="Major facilitator superfamily (MFS) profile" evidence="7">
    <location>
        <begin position="56"/>
        <end position="471"/>
    </location>
</feature>
<evidence type="ECO:0000259" key="7">
    <source>
        <dbReference type="PROSITE" id="PS50850"/>
    </source>
</evidence>
<evidence type="ECO:0000256" key="1">
    <source>
        <dbReference type="ARBA" id="ARBA00004141"/>
    </source>
</evidence>
<feature type="transmembrane region" description="Helical" evidence="6">
    <location>
        <begin position="126"/>
        <end position="144"/>
    </location>
</feature>